<dbReference type="InterPro" id="IPR005135">
    <property type="entry name" value="Endo/exonuclease/phosphatase"/>
</dbReference>
<dbReference type="EMBL" id="LR134477">
    <property type="protein sequence ID" value="VEI16571.1"/>
    <property type="molecule type" value="Genomic_DNA"/>
</dbReference>
<dbReference type="GO" id="GO:0006506">
    <property type="term" value="P:GPI anchor biosynthetic process"/>
    <property type="evidence" value="ECO:0007669"/>
    <property type="project" value="TreeGrafter"/>
</dbReference>
<dbReference type="PANTHER" id="PTHR14859:SF1">
    <property type="entry name" value="PGAP2-INTERACTING PROTEIN"/>
    <property type="match status" value="1"/>
</dbReference>
<sequence length="332" mass="33881">MIRVLSLNLQHGLPGAGAGDGSAATGSLAGADISDPATARAVMRATAEQIAELAPDVVALQEVDLGQARSGRLNQAAFLAEELGMPTCRFAASYAGPVVGLRRRPLRSALSSPTDDVFGLLRAAVGAGPIGYGNALISRFPAAGWHVKRLGRGASSVEKRGERAWDPRSYHVSTASHRVMVAATLDLPEEVGGPVRQLSVASTHLATRGSMAARQLAAAWGALAGLPGPHLLVGDYNLSAEQVGALGLGRTVGEGLTFPAAGPTRRIDHVLTDLWPTGPDGLPLSDEAAVAAAAAAGSEGGGGPLLRAVEWGTASFIISDHVGTWVDLEPVG</sequence>
<dbReference type="InterPro" id="IPR051916">
    <property type="entry name" value="GPI-anchor_lipid_remodeler"/>
</dbReference>
<dbReference type="PANTHER" id="PTHR14859">
    <property type="entry name" value="CALCOFLUOR WHITE HYPERSENSITIVE PROTEIN PRECURSOR"/>
    <property type="match status" value="1"/>
</dbReference>
<name>A0A3S4VAY8_ACTVI</name>
<evidence type="ECO:0000259" key="1">
    <source>
        <dbReference type="Pfam" id="PF03372"/>
    </source>
</evidence>
<accession>A0A3S4VAY8</accession>
<dbReference type="GO" id="GO:0016020">
    <property type="term" value="C:membrane"/>
    <property type="evidence" value="ECO:0007669"/>
    <property type="project" value="GOC"/>
</dbReference>
<gene>
    <name evidence="2" type="ORF">NCTC10951_01744</name>
</gene>
<dbReference type="AlphaFoldDB" id="A0A3S4VAY8"/>
<dbReference type="Gene3D" id="3.60.10.10">
    <property type="entry name" value="Endonuclease/exonuclease/phosphatase"/>
    <property type="match status" value="1"/>
</dbReference>
<dbReference type="OrthoDB" id="155529at2"/>
<protein>
    <recommendedName>
        <fullName evidence="1">Endonuclease/exonuclease/phosphatase domain-containing protein</fullName>
    </recommendedName>
</protein>
<reference evidence="2 3" key="1">
    <citation type="submission" date="2018-12" db="EMBL/GenBank/DDBJ databases">
        <authorList>
            <consortium name="Pathogen Informatics"/>
        </authorList>
    </citation>
    <scope>NUCLEOTIDE SEQUENCE [LARGE SCALE GENOMIC DNA]</scope>
    <source>
        <strain evidence="2 3">NCTC10951</strain>
    </source>
</reference>
<dbReference type="Pfam" id="PF03372">
    <property type="entry name" value="Exo_endo_phos"/>
    <property type="match status" value="1"/>
</dbReference>
<evidence type="ECO:0000313" key="2">
    <source>
        <dbReference type="EMBL" id="VEI16571.1"/>
    </source>
</evidence>
<organism evidence="2 3">
    <name type="scientific">Actinomyces viscosus</name>
    <dbReference type="NCBI Taxonomy" id="1656"/>
    <lineage>
        <taxon>Bacteria</taxon>
        <taxon>Bacillati</taxon>
        <taxon>Actinomycetota</taxon>
        <taxon>Actinomycetes</taxon>
        <taxon>Actinomycetales</taxon>
        <taxon>Actinomycetaceae</taxon>
        <taxon>Actinomyces</taxon>
    </lineage>
</organism>
<dbReference type="Proteomes" id="UP000268658">
    <property type="component" value="Chromosome"/>
</dbReference>
<evidence type="ECO:0000313" key="3">
    <source>
        <dbReference type="Proteomes" id="UP000268658"/>
    </source>
</evidence>
<dbReference type="KEGG" id="avc:NCTC10951_01744"/>
<dbReference type="SUPFAM" id="SSF56219">
    <property type="entry name" value="DNase I-like"/>
    <property type="match status" value="1"/>
</dbReference>
<dbReference type="GO" id="GO:0003824">
    <property type="term" value="F:catalytic activity"/>
    <property type="evidence" value="ECO:0007669"/>
    <property type="project" value="InterPro"/>
</dbReference>
<dbReference type="InterPro" id="IPR036691">
    <property type="entry name" value="Endo/exonu/phosph_ase_sf"/>
</dbReference>
<feature type="domain" description="Endonuclease/exonuclease/phosphatase" evidence="1">
    <location>
        <begin position="5"/>
        <end position="321"/>
    </location>
</feature>
<dbReference type="RefSeq" id="WP_126415397.1">
    <property type="nucleotide sequence ID" value="NZ_JASPER010000034.1"/>
</dbReference>
<proteinExistence type="predicted"/>